<feature type="domain" description="ACT" evidence="10">
    <location>
        <begin position="459"/>
        <end position="531"/>
    </location>
</feature>
<dbReference type="Pfam" id="PF02826">
    <property type="entry name" value="2-Hacid_dh_C"/>
    <property type="match status" value="1"/>
</dbReference>
<dbReference type="UniPathway" id="UPA00135">
    <property type="reaction ID" value="UER00196"/>
</dbReference>
<dbReference type="InterPro" id="IPR029752">
    <property type="entry name" value="D-isomer_DH_CS1"/>
</dbReference>
<evidence type="ECO:0000259" key="10">
    <source>
        <dbReference type="PROSITE" id="PS51671"/>
    </source>
</evidence>
<organism evidence="11 12">
    <name type="scientific">Camelimonas lactis</name>
    <dbReference type="NCBI Taxonomy" id="659006"/>
    <lineage>
        <taxon>Bacteria</taxon>
        <taxon>Pseudomonadati</taxon>
        <taxon>Pseudomonadota</taxon>
        <taxon>Alphaproteobacteria</taxon>
        <taxon>Hyphomicrobiales</taxon>
        <taxon>Chelatococcaceae</taxon>
        <taxon>Camelimonas</taxon>
    </lineage>
</organism>
<evidence type="ECO:0000256" key="7">
    <source>
        <dbReference type="ARBA" id="ARBA00048126"/>
    </source>
</evidence>
<evidence type="ECO:0000256" key="8">
    <source>
        <dbReference type="ARBA" id="ARBA00048731"/>
    </source>
</evidence>
<comment type="pathway">
    <text evidence="2 9">Amino-acid biosynthesis; L-serine biosynthesis; L-serine from 3-phospho-D-glycerate: step 1/3.</text>
</comment>
<dbReference type="PANTHER" id="PTHR42938">
    <property type="entry name" value="FORMATE DEHYDROGENASE 1"/>
    <property type="match status" value="1"/>
</dbReference>
<dbReference type="EMBL" id="SLWL01000009">
    <property type="protein sequence ID" value="TCO12397.1"/>
    <property type="molecule type" value="Genomic_DNA"/>
</dbReference>
<dbReference type="Gene3D" id="3.30.70.260">
    <property type="match status" value="1"/>
</dbReference>
<keyword evidence="6 9" id="KW-0520">NAD</keyword>
<dbReference type="NCBIfam" id="TIGR01327">
    <property type="entry name" value="PGDH"/>
    <property type="match status" value="1"/>
</dbReference>
<dbReference type="InterPro" id="IPR045626">
    <property type="entry name" value="PGDH_ASB_dom"/>
</dbReference>
<keyword evidence="12" id="KW-1185">Reference proteome</keyword>
<dbReference type="GO" id="GO:0051287">
    <property type="term" value="F:NAD binding"/>
    <property type="evidence" value="ECO:0007669"/>
    <property type="project" value="UniProtKB-UniRule"/>
</dbReference>
<evidence type="ECO:0000256" key="9">
    <source>
        <dbReference type="RuleBase" id="RU363003"/>
    </source>
</evidence>
<dbReference type="SUPFAM" id="SSF52283">
    <property type="entry name" value="Formate/glycerate dehydrogenase catalytic domain-like"/>
    <property type="match status" value="1"/>
</dbReference>
<evidence type="ECO:0000256" key="5">
    <source>
        <dbReference type="ARBA" id="ARBA00023002"/>
    </source>
</evidence>
<comment type="caution">
    <text evidence="11">The sequence shown here is derived from an EMBL/GenBank/DDBJ whole genome shotgun (WGS) entry which is preliminary data.</text>
</comment>
<evidence type="ECO:0000313" key="11">
    <source>
        <dbReference type="EMBL" id="TCO12397.1"/>
    </source>
</evidence>
<comment type="catalytic activity">
    <reaction evidence="8 9">
        <text>(2R)-3-phosphoglycerate + NAD(+) = 3-phosphooxypyruvate + NADH + H(+)</text>
        <dbReference type="Rhea" id="RHEA:12641"/>
        <dbReference type="ChEBI" id="CHEBI:15378"/>
        <dbReference type="ChEBI" id="CHEBI:18110"/>
        <dbReference type="ChEBI" id="CHEBI:57540"/>
        <dbReference type="ChEBI" id="CHEBI:57945"/>
        <dbReference type="ChEBI" id="CHEBI:58272"/>
        <dbReference type="EC" id="1.1.1.95"/>
    </reaction>
</comment>
<dbReference type="InterPro" id="IPR002912">
    <property type="entry name" value="ACT_dom"/>
</dbReference>
<dbReference type="InterPro" id="IPR006140">
    <property type="entry name" value="D-isomer_DH_NAD-bd"/>
</dbReference>
<dbReference type="Gene3D" id="3.30.1330.90">
    <property type="entry name" value="D-3-phosphoglycerate dehydrogenase, domain 3"/>
    <property type="match status" value="1"/>
</dbReference>
<dbReference type="FunFam" id="3.30.1330.90:FF:000003">
    <property type="entry name" value="D-3-phosphoglycerate dehydrogenase"/>
    <property type="match status" value="1"/>
</dbReference>
<dbReference type="AlphaFoldDB" id="A0A4R2GRH4"/>
<proteinExistence type="inferred from homology"/>
<dbReference type="PROSITE" id="PS00670">
    <property type="entry name" value="D_2_HYDROXYACID_DH_2"/>
    <property type="match status" value="1"/>
</dbReference>
<dbReference type="EC" id="1.1.1.95" evidence="9"/>
<evidence type="ECO:0000256" key="3">
    <source>
        <dbReference type="ARBA" id="ARBA00005854"/>
    </source>
</evidence>
<evidence type="ECO:0000256" key="2">
    <source>
        <dbReference type="ARBA" id="ARBA00005216"/>
    </source>
</evidence>
<dbReference type="InterPro" id="IPR006236">
    <property type="entry name" value="PGDH"/>
</dbReference>
<dbReference type="PROSITE" id="PS00671">
    <property type="entry name" value="D_2_HYDROXYACID_DH_3"/>
    <property type="match status" value="1"/>
</dbReference>
<protein>
    <recommendedName>
        <fullName evidence="4 9">D-3-phosphoglycerate dehydrogenase</fullName>
        <ecNumber evidence="9">1.1.1.95</ecNumber>
    </recommendedName>
</protein>
<dbReference type="InterPro" id="IPR029753">
    <property type="entry name" value="D-isomer_DH_CS"/>
</dbReference>
<dbReference type="PROSITE" id="PS51671">
    <property type="entry name" value="ACT"/>
    <property type="match status" value="1"/>
</dbReference>
<dbReference type="Pfam" id="PF00389">
    <property type="entry name" value="2-Hacid_dh"/>
    <property type="match status" value="1"/>
</dbReference>
<comment type="catalytic activity">
    <reaction evidence="7">
        <text>(R)-2-hydroxyglutarate + NAD(+) = 2-oxoglutarate + NADH + H(+)</text>
        <dbReference type="Rhea" id="RHEA:49612"/>
        <dbReference type="ChEBI" id="CHEBI:15378"/>
        <dbReference type="ChEBI" id="CHEBI:15801"/>
        <dbReference type="ChEBI" id="CHEBI:16810"/>
        <dbReference type="ChEBI" id="CHEBI:57540"/>
        <dbReference type="ChEBI" id="CHEBI:57945"/>
        <dbReference type="EC" id="1.1.1.399"/>
    </reaction>
</comment>
<dbReference type="Proteomes" id="UP000294881">
    <property type="component" value="Unassembled WGS sequence"/>
</dbReference>
<dbReference type="RefSeq" id="WP_132007479.1">
    <property type="nucleotide sequence ID" value="NZ_JBHUNN010000002.1"/>
</dbReference>
<dbReference type="Pfam" id="PF01842">
    <property type="entry name" value="ACT"/>
    <property type="match status" value="1"/>
</dbReference>
<dbReference type="InterPro" id="IPR036291">
    <property type="entry name" value="NAD(P)-bd_dom_sf"/>
</dbReference>
<dbReference type="Pfam" id="PF19304">
    <property type="entry name" value="PGDH_inter"/>
    <property type="match status" value="1"/>
</dbReference>
<dbReference type="GO" id="GO:0006564">
    <property type="term" value="P:L-serine biosynthetic process"/>
    <property type="evidence" value="ECO:0007669"/>
    <property type="project" value="UniProtKB-UniRule"/>
</dbReference>
<evidence type="ECO:0000256" key="4">
    <source>
        <dbReference type="ARBA" id="ARBA00021582"/>
    </source>
</evidence>
<dbReference type="FunFam" id="3.30.70.260:FF:000008">
    <property type="entry name" value="D-3-phosphoglycerate dehydrogenase, chloroplastic"/>
    <property type="match status" value="1"/>
</dbReference>
<dbReference type="InterPro" id="IPR029009">
    <property type="entry name" value="ASB_dom_sf"/>
</dbReference>
<keyword evidence="9" id="KW-0028">Amino-acid biosynthesis</keyword>
<dbReference type="CDD" id="cd12173">
    <property type="entry name" value="PGDH_4"/>
    <property type="match status" value="1"/>
</dbReference>
<dbReference type="InterPro" id="IPR006139">
    <property type="entry name" value="D-isomer_2_OHA_DH_cat_dom"/>
</dbReference>
<dbReference type="PROSITE" id="PS00065">
    <property type="entry name" value="D_2_HYDROXYACID_DH_1"/>
    <property type="match status" value="1"/>
</dbReference>
<dbReference type="FunFam" id="3.40.50.720:FF:000021">
    <property type="entry name" value="D-3-phosphoglycerate dehydrogenase"/>
    <property type="match status" value="1"/>
</dbReference>
<comment type="similarity">
    <text evidence="3 9">Belongs to the D-isomer specific 2-hydroxyacid dehydrogenase family.</text>
</comment>
<keyword evidence="9" id="KW-0718">Serine biosynthesis</keyword>
<gene>
    <name evidence="11" type="ORF">EV666_10943</name>
</gene>
<dbReference type="SUPFAM" id="SSF55021">
    <property type="entry name" value="ACT-like"/>
    <property type="match status" value="1"/>
</dbReference>
<name>A0A4R2GRH4_9HYPH</name>
<sequence length="532" mass="55954">MTAKAPRVLISDALSPAAVQIFRDRGVDVDFQPDLGKDKDRLAAIIGDYDGLAIRSATKVTAKILENAKNLKVIGRAGIGVDNVDIPAASSRGVIVMNTPFGNSITTAEHAIALMFALAREIPAADASTQAGKWEKNRFMGVEITGKTLGVIGCGNIGAIVAERGVGLRMKVIAYDPFLSPERALDLGVEKVELDELLQRADFITLHTPLTDKTRNILSAEALAKAKKGVRIINCARGGLVDEAALRAALDSGHVAGAAFDVFVEEPAKDNVLFGHPNVVCTPHLGAATTEAQENVALQVAEQMSDYLLRGAIQNAVNFPSITAEEAPKLKPFIELAEKLGSFAGQLTETGLKSVHITYEGAVAGLKVKALTASAIAGLLRPMLQDVNVVSAPSIARERGVVIEETIREAEGEYDALITLSVTTDTQTRSVAGTVFAGGRPRIVAIKEIKVDAELAPSMLYVSNEDKPGFIGRFASILGEAGVNIATFALGRDRPGGSAIALVEVDGVVPEKAIAAVKDIAGVKQVKSLSFA</sequence>
<dbReference type="InterPro" id="IPR045865">
    <property type="entry name" value="ACT-like_dom_sf"/>
</dbReference>
<dbReference type="CDD" id="cd04902">
    <property type="entry name" value="ACT_3PGDH-xct"/>
    <property type="match status" value="1"/>
</dbReference>
<evidence type="ECO:0000313" key="12">
    <source>
        <dbReference type="Proteomes" id="UP000294881"/>
    </source>
</evidence>
<evidence type="ECO:0000256" key="6">
    <source>
        <dbReference type="ARBA" id="ARBA00023027"/>
    </source>
</evidence>
<keyword evidence="5 9" id="KW-0560">Oxidoreductase</keyword>
<dbReference type="SUPFAM" id="SSF51735">
    <property type="entry name" value="NAD(P)-binding Rossmann-fold domains"/>
    <property type="match status" value="1"/>
</dbReference>
<reference evidence="11 12" key="1">
    <citation type="submission" date="2019-03" db="EMBL/GenBank/DDBJ databases">
        <title>Genomic Encyclopedia of Type Strains, Phase IV (KMG-IV): sequencing the most valuable type-strain genomes for metagenomic binning, comparative biology and taxonomic classification.</title>
        <authorList>
            <person name="Goeker M."/>
        </authorList>
    </citation>
    <scope>NUCLEOTIDE SEQUENCE [LARGE SCALE GENOMIC DNA]</scope>
    <source>
        <strain evidence="11 12">DSM 22958</strain>
    </source>
</reference>
<dbReference type="SUPFAM" id="SSF143548">
    <property type="entry name" value="Serine metabolism enzymes domain"/>
    <property type="match status" value="1"/>
</dbReference>
<evidence type="ECO:0000256" key="1">
    <source>
        <dbReference type="ARBA" id="ARBA00003800"/>
    </source>
</evidence>
<dbReference type="PANTHER" id="PTHR42938:SF47">
    <property type="entry name" value="HYDROXYPYRUVATE REDUCTASE"/>
    <property type="match status" value="1"/>
</dbReference>
<dbReference type="OrthoDB" id="9793626at2"/>
<accession>A0A4R2GRH4</accession>
<dbReference type="Gene3D" id="3.40.50.720">
    <property type="entry name" value="NAD(P)-binding Rossmann-like Domain"/>
    <property type="match status" value="2"/>
</dbReference>
<dbReference type="GO" id="GO:0004617">
    <property type="term" value="F:phosphoglycerate dehydrogenase activity"/>
    <property type="evidence" value="ECO:0007669"/>
    <property type="project" value="UniProtKB-UniRule"/>
</dbReference>
<comment type="function">
    <text evidence="1">Catalyzes the reversible oxidation of 3-phospho-D-glycerate to 3-phosphonooxypyruvate, the first step of the phosphorylated L-serine biosynthesis pathway. Also catalyzes the reversible oxidation of 2-hydroxyglutarate to 2-oxoglutarate.</text>
</comment>